<name>A0A133QM33_9BACT</name>
<organism evidence="1 2">
    <name type="scientific">Prevotella corporis</name>
    <dbReference type="NCBI Taxonomy" id="28128"/>
    <lineage>
        <taxon>Bacteria</taxon>
        <taxon>Pseudomonadati</taxon>
        <taxon>Bacteroidota</taxon>
        <taxon>Bacteroidia</taxon>
        <taxon>Bacteroidales</taxon>
        <taxon>Prevotellaceae</taxon>
        <taxon>Prevotella</taxon>
    </lineage>
</organism>
<protein>
    <submittedName>
        <fullName evidence="1">Uncharacterized protein</fullName>
    </submittedName>
</protein>
<proteinExistence type="predicted"/>
<evidence type="ECO:0000313" key="1">
    <source>
        <dbReference type="EMBL" id="KXA43833.1"/>
    </source>
</evidence>
<gene>
    <name evidence="1" type="ORF">HMPREF3226_00277</name>
</gene>
<evidence type="ECO:0000313" key="2">
    <source>
        <dbReference type="Proteomes" id="UP000070533"/>
    </source>
</evidence>
<comment type="caution">
    <text evidence="1">The sequence shown here is derived from an EMBL/GenBank/DDBJ whole genome shotgun (WGS) entry which is preliminary data.</text>
</comment>
<keyword evidence="2" id="KW-1185">Reference proteome</keyword>
<dbReference type="PATRIC" id="fig|28128.5.peg.278"/>
<dbReference type="AlphaFoldDB" id="A0A133QM33"/>
<sequence length="79" mass="9232">MTYQYRPKAADEAGKRKLQPSQKQGIVWRKAIDGREDAEHFVMIFQQLTILSVFNDIHILKLSPHLSPTTLYLRQTTDF</sequence>
<reference evidence="2" key="1">
    <citation type="submission" date="2016-01" db="EMBL/GenBank/DDBJ databases">
        <authorList>
            <person name="Mitreva M."/>
            <person name="Pepin K.H."/>
            <person name="Mihindukulasuriya K.A."/>
            <person name="Fulton R."/>
            <person name="Fronick C."/>
            <person name="O'Laughlin M."/>
            <person name="Miner T."/>
            <person name="Herter B."/>
            <person name="Rosa B.A."/>
            <person name="Cordes M."/>
            <person name="Tomlinson C."/>
            <person name="Wollam A."/>
            <person name="Palsikar V.B."/>
            <person name="Mardis E.R."/>
            <person name="Wilson R.K."/>
        </authorList>
    </citation>
    <scope>NUCLEOTIDE SEQUENCE [LARGE SCALE GENOMIC DNA]</scope>
    <source>
        <strain evidence="2">MJR7716</strain>
    </source>
</reference>
<accession>A0A133QM33</accession>
<dbReference type="EMBL" id="LRQG01000013">
    <property type="protein sequence ID" value="KXA43833.1"/>
    <property type="molecule type" value="Genomic_DNA"/>
</dbReference>
<dbReference type="Proteomes" id="UP000070533">
    <property type="component" value="Unassembled WGS sequence"/>
</dbReference>